<evidence type="ECO:0000313" key="2">
    <source>
        <dbReference type="Proteomes" id="UP000217258"/>
    </source>
</evidence>
<gene>
    <name evidence="1" type="ORF">PISS_a3463</name>
</gene>
<proteinExistence type="predicted"/>
<protein>
    <submittedName>
        <fullName evidence="1">Uncharacterized protein</fullName>
    </submittedName>
</protein>
<name>A0ABM6N6Y8_9GAMM</name>
<sequence>MFFSFLLHKNINMKFFKFGLFFAILHHLLTFWLARLVGSTVRV</sequence>
<dbReference type="Proteomes" id="UP000217258">
    <property type="component" value="Chromosome I"/>
</dbReference>
<reference evidence="1 2" key="1">
    <citation type="submission" date="2015-06" db="EMBL/GenBank/DDBJ databases">
        <authorList>
            <person name="Xie B.-B."/>
            <person name="Rong J.-C."/>
            <person name="Qin Q.-L."/>
            <person name="Zhang Y.-Z."/>
        </authorList>
    </citation>
    <scope>NUCLEOTIDE SEQUENCE [LARGE SCALE GENOMIC DNA]</scope>
    <source>
        <strain evidence="1 2">KMM 3549</strain>
    </source>
</reference>
<evidence type="ECO:0000313" key="1">
    <source>
        <dbReference type="EMBL" id="ATC92125.1"/>
    </source>
</evidence>
<organism evidence="1 2">
    <name type="scientific">Pseudoalteromonas issachenkonii</name>
    <dbReference type="NCBI Taxonomy" id="152297"/>
    <lineage>
        <taxon>Bacteria</taxon>
        <taxon>Pseudomonadati</taxon>
        <taxon>Pseudomonadota</taxon>
        <taxon>Gammaproteobacteria</taxon>
        <taxon>Alteromonadales</taxon>
        <taxon>Pseudoalteromonadaceae</taxon>
        <taxon>Pseudoalteromonas</taxon>
    </lineage>
</organism>
<keyword evidence="2" id="KW-1185">Reference proteome</keyword>
<dbReference type="EMBL" id="CP011030">
    <property type="protein sequence ID" value="ATC92125.1"/>
    <property type="molecule type" value="Genomic_DNA"/>
</dbReference>
<accession>A0ABM6N6Y8</accession>